<accession>A0A177HG97</accession>
<keyword evidence="3" id="KW-1185">Reference proteome</keyword>
<dbReference type="InterPro" id="IPR049349">
    <property type="entry name" value="DUF2264_N"/>
</dbReference>
<dbReference type="Proteomes" id="UP000077381">
    <property type="component" value="Unassembled WGS sequence"/>
</dbReference>
<evidence type="ECO:0000313" key="3">
    <source>
        <dbReference type="Proteomes" id="UP000077381"/>
    </source>
</evidence>
<dbReference type="Pfam" id="PF10022">
    <property type="entry name" value="DUF2264"/>
    <property type="match status" value="1"/>
</dbReference>
<dbReference type="InterPro" id="IPR016624">
    <property type="entry name" value="UCP014753"/>
</dbReference>
<dbReference type="PATRIC" id="fig|1716141.3.peg.7095"/>
<name>A0A177HG97_9ACTN</name>
<dbReference type="AlphaFoldDB" id="A0A177HG97"/>
<dbReference type="PANTHER" id="PTHR35339">
    <property type="entry name" value="LINALOOL DEHYDRATASE_ISOMERASE DOMAIN-CONTAINING PROTEIN"/>
    <property type="match status" value="1"/>
</dbReference>
<sequence>MATHRARLREFLDVHQYFFGSDGAPVHQGRSLTYRFATTAPLWAGALAEATPLPPGRTRRLASGALKHFADR</sequence>
<feature type="domain" description="DUF2264" evidence="1">
    <location>
        <begin position="2"/>
        <end position="71"/>
    </location>
</feature>
<protein>
    <recommendedName>
        <fullName evidence="1">DUF2264 domain-containing protein</fullName>
    </recommendedName>
</protein>
<evidence type="ECO:0000259" key="1">
    <source>
        <dbReference type="Pfam" id="PF10022"/>
    </source>
</evidence>
<dbReference type="EMBL" id="LOHS01000164">
    <property type="protein sequence ID" value="OAH09951.1"/>
    <property type="molecule type" value="Genomic_DNA"/>
</dbReference>
<organism evidence="2 3">
    <name type="scientific">Streptomyces jeddahensis</name>
    <dbReference type="NCBI Taxonomy" id="1716141"/>
    <lineage>
        <taxon>Bacteria</taxon>
        <taxon>Bacillati</taxon>
        <taxon>Actinomycetota</taxon>
        <taxon>Actinomycetes</taxon>
        <taxon>Kitasatosporales</taxon>
        <taxon>Streptomycetaceae</taxon>
        <taxon>Streptomyces</taxon>
    </lineage>
</organism>
<evidence type="ECO:0000313" key="2">
    <source>
        <dbReference type="EMBL" id="OAH09951.1"/>
    </source>
</evidence>
<dbReference type="PANTHER" id="PTHR35339:SF4">
    <property type="entry name" value="LINALOOL DEHYDRATASE_ISOMERASE DOMAIN-CONTAINING PROTEIN"/>
    <property type="match status" value="1"/>
</dbReference>
<reference evidence="2 3" key="1">
    <citation type="submission" date="2015-12" db="EMBL/GenBank/DDBJ databases">
        <title>Genome sequence of Streptomyces sp. G25.</title>
        <authorList>
            <person name="Poehlein A."/>
            <person name="Roettig A."/>
            <person name="Hiessl S."/>
            <person name="Hauschild P."/>
            <person name="Schauer J."/>
            <person name="Madkour M.H."/>
            <person name="Al-Ansari A.M."/>
            <person name="Almakishah N.H."/>
            <person name="Steinbuechel A."/>
            <person name="Daniel R."/>
        </authorList>
    </citation>
    <scope>NUCLEOTIDE SEQUENCE [LARGE SCALE GENOMIC DNA]</scope>
    <source>
        <strain evidence="3">G25(2015)</strain>
    </source>
</reference>
<proteinExistence type="predicted"/>
<comment type="caution">
    <text evidence="2">The sequence shown here is derived from an EMBL/GenBank/DDBJ whole genome shotgun (WGS) entry which is preliminary data.</text>
</comment>
<dbReference type="STRING" id="1716141.STSP_67160"/>
<gene>
    <name evidence="2" type="ORF">STSP_67160</name>
</gene>